<evidence type="ECO:0000313" key="4">
    <source>
        <dbReference type="WBParaSite" id="ASIM_0001245501-mRNA-1"/>
    </source>
</evidence>
<dbReference type="SUPFAM" id="SSF52047">
    <property type="entry name" value="RNI-like"/>
    <property type="match status" value="1"/>
</dbReference>
<proteinExistence type="predicted"/>
<reference evidence="4" key="1">
    <citation type="submission" date="2017-02" db="UniProtKB">
        <authorList>
            <consortium name="WormBaseParasite"/>
        </authorList>
    </citation>
    <scope>IDENTIFICATION</scope>
</reference>
<dbReference type="AlphaFoldDB" id="A0A0M3JW19"/>
<evidence type="ECO:0000313" key="2">
    <source>
        <dbReference type="EMBL" id="VDK46111.1"/>
    </source>
</evidence>
<sequence length="628" mass="71423">MFKSCQINQSDEEQNGDLEIQDSELDNGSDSQEEAIISENVQMQGQENGIGDEQVESSDADDDGKFDRVNIELCSKRMQRISMRSPYKGLCLDNSVLDFNYTMVQPILSLNIAGNRINVPSLTSTERVSSAKSDLSTQPPTFIITTKALIKRFARQIQQIRLGGITDCERRLGYIPDHQVLFINESPDYGQGILVVTRDICEVIDTLPHATSLSLRNCCISVDAVKFWSGEETSLMHRISSLCIHSIWFDRMEDCENFVNILSPSIRRIHLSDCGAMTITNIMKKVDEMNVKIDYFYIAIDLRTFTNVPEAITVLQNVNKKTKELHLCICMTSYASEEGYRLMLRVLPRIVDLNTITTLQLDVGSFRPLNHRCFKRFFNGKFFDSADLNILKELFAVIQIQSSGLMYMQNLRSLFLSGCAIAYHSRSMWSDMIKGVSQLSNLEFLSIHELCKNTLPADLDAMCVSLPQSLLSFAIGNSLRFTDDNLQHLVERCPKLESLCLRGLRKVRMLAIESAIRALPHLRRLAICRMGPMNESIYKMISDKNITPSLEAVILGGNKGPLSSEVLPQLHARFQTVMFICHSSRWKESEYSMWRVQDAYMKLLASSWFTECPCCEKDVSLIDYDDFY</sequence>
<evidence type="ECO:0000313" key="3">
    <source>
        <dbReference type="Proteomes" id="UP000267096"/>
    </source>
</evidence>
<dbReference type="WBParaSite" id="ASIM_0001245501-mRNA-1">
    <property type="protein sequence ID" value="ASIM_0001245501-mRNA-1"/>
    <property type="gene ID" value="ASIM_0001245501"/>
</dbReference>
<feature type="region of interest" description="Disordered" evidence="1">
    <location>
        <begin position="1"/>
        <end position="64"/>
    </location>
</feature>
<organism evidence="4">
    <name type="scientific">Anisakis simplex</name>
    <name type="common">Herring worm</name>
    <dbReference type="NCBI Taxonomy" id="6269"/>
    <lineage>
        <taxon>Eukaryota</taxon>
        <taxon>Metazoa</taxon>
        <taxon>Ecdysozoa</taxon>
        <taxon>Nematoda</taxon>
        <taxon>Chromadorea</taxon>
        <taxon>Rhabditida</taxon>
        <taxon>Spirurina</taxon>
        <taxon>Ascaridomorpha</taxon>
        <taxon>Ascaridoidea</taxon>
        <taxon>Anisakidae</taxon>
        <taxon>Anisakis</taxon>
        <taxon>Anisakis simplex complex</taxon>
    </lineage>
</organism>
<accession>A0A0M3JW19</accession>
<reference evidence="2 3" key="2">
    <citation type="submission" date="2018-11" db="EMBL/GenBank/DDBJ databases">
        <authorList>
            <consortium name="Pathogen Informatics"/>
        </authorList>
    </citation>
    <scope>NUCLEOTIDE SEQUENCE [LARGE SCALE GENOMIC DNA]</scope>
</reference>
<dbReference type="Proteomes" id="UP000267096">
    <property type="component" value="Unassembled WGS sequence"/>
</dbReference>
<dbReference type="InterPro" id="IPR032675">
    <property type="entry name" value="LRR_dom_sf"/>
</dbReference>
<protein>
    <submittedName>
        <fullName evidence="4">F-box domain-containing protein</fullName>
    </submittedName>
</protein>
<evidence type="ECO:0000256" key="1">
    <source>
        <dbReference type="SAM" id="MobiDB-lite"/>
    </source>
</evidence>
<feature type="compositionally biased region" description="Acidic residues" evidence="1">
    <location>
        <begin position="53"/>
        <end position="62"/>
    </location>
</feature>
<feature type="compositionally biased region" description="Acidic residues" evidence="1">
    <location>
        <begin position="10"/>
        <end position="33"/>
    </location>
</feature>
<dbReference type="OrthoDB" id="5787449at2759"/>
<dbReference type="Gene3D" id="3.80.10.10">
    <property type="entry name" value="Ribonuclease Inhibitor"/>
    <property type="match status" value="1"/>
</dbReference>
<name>A0A0M3JW19_ANISI</name>
<keyword evidence="3" id="KW-1185">Reference proteome</keyword>
<gene>
    <name evidence="2" type="ORF">ASIM_LOCUS11921</name>
</gene>
<dbReference type="EMBL" id="UYRR01031117">
    <property type="protein sequence ID" value="VDK46111.1"/>
    <property type="molecule type" value="Genomic_DNA"/>
</dbReference>